<reference evidence="9 10" key="1">
    <citation type="journal article" date="2018" name="MBio">
        <title>Comparative Genomics Reveals the Core Gene Toolbox for the Fungus-Insect Symbiosis.</title>
        <authorList>
            <person name="Wang Y."/>
            <person name="Stata M."/>
            <person name="Wang W."/>
            <person name="Stajich J.E."/>
            <person name="White M.M."/>
            <person name="Moncalvo J.M."/>
        </authorList>
    </citation>
    <scope>NUCLEOTIDE SEQUENCE [LARGE SCALE GENOMIC DNA]</scope>
    <source>
        <strain evidence="9 10">AUS-77-4</strain>
    </source>
</reference>
<dbReference type="Gene3D" id="3.30.1380.20">
    <property type="entry name" value="Trafficking protein particle complex subunit 3"/>
    <property type="match status" value="1"/>
</dbReference>
<sequence length="188" mass="21346">MAKNFRSLGEDVWKTRIERINLEFFVFTYGSLVVQLIKDFEDFDSVNKQLDKIGYNMGVRLIDDFLARTHIKSPTCRDFKAVAEILAKVGFKMYLNIVPTVLSSDNSKCVLQIDDNPFDLNVELSPEMIAGGLWYSNFYCGLIRGALEMVQLSVNVTFLSDVLRGDDTTSLQIDLLKVIDEQVPEGDE</sequence>
<gene>
    <name evidence="9" type="ORF">BB559_002299</name>
</gene>
<dbReference type="AlphaFoldDB" id="A0A2T9YWG7"/>
<proteinExistence type="inferred from homology"/>
<accession>A0A2T9YWG7</accession>
<comment type="subcellular location">
    <subcellularLocation>
        <location evidence="2">Endoplasmic reticulum</location>
    </subcellularLocation>
    <subcellularLocation>
        <location evidence="1 8">Golgi apparatus</location>
        <location evidence="1 8">cis-Golgi network</location>
    </subcellularLocation>
</comment>
<evidence type="ECO:0000256" key="8">
    <source>
        <dbReference type="PIRNR" id="PIRNR018293"/>
    </source>
</evidence>
<dbReference type="InterPro" id="IPR007194">
    <property type="entry name" value="TRAPP_component"/>
</dbReference>
<evidence type="ECO:0000256" key="1">
    <source>
        <dbReference type="ARBA" id="ARBA00004222"/>
    </source>
</evidence>
<evidence type="ECO:0000256" key="2">
    <source>
        <dbReference type="ARBA" id="ARBA00004240"/>
    </source>
</evidence>
<evidence type="ECO:0000256" key="6">
    <source>
        <dbReference type="ARBA" id="ARBA00022892"/>
    </source>
</evidence>
<dbReference type="FunFam" id="3.30.1380.20:FF:000001">
    <property type="entry name" value="Trafficking protein particle complex subunit BET3"/>
    <property type="match status" value="1"/>
</dbReference>
<organism evidence="9 10">
    <name type="scientific">Furculomyces boomerangus</name>
    <dbReference type="NCBI Taxonomy" id="61424"/>
    <lineage>
        <taxon>Eukaryota</taxon>
        <taxon>Fungi</taxon>
        <taxon>Fungi incertae sedis</taxon>
        <taxon>Zoopagomycota</taxon>
        <taxon>Kickxellomycotina</taxon>
        <taxon>Harpellomycetes</taxon>
        <taxon>Harpellales</taxon>
        <taxon>Harpellaceae</taxon>
        <taxon>Furculomyces</taxon>
    </lineage>
</organism>
<evidence type="ECO:0000256" key="4">
    <source>
        <dbReference type="ARBA" id="ARBA00022448"/>
    </source>
</evidence>
<comment type="caution">
    <text evidence="9">The sequence shown here is derived from an EMBL/GenBank/DDBJ whole genome shotgun (WGS) entry which is preliminary data.</text>
</comment>
<keyword evidence="4 8" id="KW-0813">Transport</keyword>
<dbReference type="Proteomes" id="UP000245699">
    <property type="component" value="Unassembled WGS sequence"/>
</dbReference>
<name>A0A2T9YWG7_9FUNG</name>
<evidence type="ECO:0000313" key="10">
    <source>
        <dbReference type="Proteomes" id="UP000245699"/>
    </source>
</evidence>
<keyword evidence="5" id="KW-0256">Endoplasmic reticulum</keyword>
<evidence type="ECO:0000313" key="9">
    <source>
        <dbReference type="EMBL" id="PVU96677.1"/>
    </source>
</evidence>
<evidence type="ECO:0000256" key="7">
    <source>
        <dbReference type="ARBA" id="ARBA00023034"/>
    </source>
</evidence>
<dbReference type="CDD" id="cd14942">
    <property type="entry name" value="TRAPPC3_bet3"/>
    <property type="match status" value="1"/>
</dbReference>
<dbReference type="GO" id="GO:0030008">
    <property type="term" value="C:TRAPP complex"/>
    <property type="evidence" value="ECO:0007669"/>
    <property type="project" value="InterPro"/>
</dbReference>
<dbReference type="GO" id="GO:0048193">
    <property type="term" value="P:Golgi vesicle transport"/>
    <property type="evidence" value="ECO:0007669"/>
    <property type="project" value="InterPro"/>
</dbReference>
<dbReference type="PIRSF" id="PIRSF018293">
    <property type="entry name" value="TRAPP_I_complex_Bet3"/>
    <property type="match status" value="1"/>
</dbReference>
<dbReference type="SUPFAM" id="SSF111126">
    <property type="entry name" value="Ligand-binding domain in the NO signalling and Golgi transport"/>
    <property type="match status" value="1"/>
</dbReference>
<dbReference type="OrthoDB" id="10262857at2759"/>
<dbReference type="GO" id="GO:0005794">
    <property type="term" value="C:Golgi apparatus"/>
    <property type="evidence" value="ECO:0007669"/>
    <property type="project" value="UniProtKB-SubCell"/>
</dbReference>
<dbReference type="PANTHER" id="PTHR13048">
    <property type="entry name" value="TRAFFICKING PROTEIN PARTICLE COMPLEX SUBUNIT 3"/>
    <property type="match status" value="1"/>
</dbReference>
<dbReference type="InterPro" id="IPR024096">
    <property type="entry name" value="NO_sig/Golgi_transp_ligand-bd"/>
</dbReference>
<dbReference type="Pfam" id="PF04051">
    <property type="entry name" value="TRAPP"/>
    <property type="match status" value="1"/>
</dbReference>
<protein>
    <recommendedName>
        <fullName evidence="8">Trafficking protein particle complex subunit BET3</fullName>
    </recommendedName>
</protein>
<evidence type="ECO:0000256" key="5">
    <source>
        <dbReference type="ARBA" id="ARBA00022824"/>
    </source>
</evidence>
<dbReference type="STRING" id="61424.A0A2T9YWG7"/>
<keyword evidence="7 8" id="KW-0333">Golgi apparatus</keyword>
<dbReference type="EMBL" id="MBFT01000136">
    <property type="protein sequence ID" value="PVU96677.1"/>
    <property type="molecule type" value="Genomic_DNA"/>
</dbReference>
<dbReference type="GO" id="GO:0016236">
    <property type="term" value="P:macroautophagy"/>
    <property type="evidence" value="ECO:0007669"/>
    <property type="project" value="UniProtKB-ARBA"/>
</dbReference>
<comment type="similarity">
    <text evidence="3 8">Belongs to the TRAPP small subunits family. BET3 subfamily.</text>
</comment>
<dbReference type="InterPro" id="IPR016721">
    <property type="entry name" value="Bet3"/>
</dbReference>
<evidence type="ECO:0000256" key="3">
    <source>
        <dbReference type="ARBA" id="ARBA00006218"/>
    </source>
</evidence>
<dbReference type="GO" id="GO:0005783">
    <property type="term" value="C:endoplasmic reticulum"/>
    <property type="evidence" value="ECO:0007669"/>
    <property type="project" value="UniProtKB-SubCell"/>
</dbReference>
<keyword evidence="6 8" id="KW-0931">ER-Golgi transport</keyword>
<keyword evidence="10" id="KW-1185">Reference proteome</keyword>